<dbReference type="PRINTS" id="PR00412">
    <property type="entry name" value="EPOXHYDRLASE"/>
</dbReference>
<protein>
    <submittedName>
        <fullName evidence="3">Pimeloyl-ACP methyl ester carboxylesterase</fullName>
    </submittedName>
</protein>
<evidence type="ECO:0000259" key="2">
    <source>
        <dbReference type="Pfam" id="PF12697"/>
    </source>
</evidence>
<sequence length="274" mass="29589">MKTTKLVEVDGAMLAADVESNKGAGGVPILFLHANVADRRMWDGQWQYLVTRHPVVSYDRRGFGESRTLRPTSYSNVSDLWAVMDRLELEQAVLVGCSMGGRIAIDAALARPDRVASLVLVSPGVSGAPAPEHGEPVKALMDAIGVAAARGDLDTKNELQAQLWLDGPLSPPCRVQGEARRLFLAMNGTALRAESPGVASEEPSAWDRLEAVKPPTLVMWGDLDLPHLQQRSELLAQRIPKAQSVVLPGTAHLPALESPQQFQRALGPFLENGK</sequence>
<dbReference type="EMBL" id="JAUSRO010000018">
    <property type="protein sequence ID" value="MDP9902362.1"/>
    <property type="molecule type" value="Genomic_DNA"/>
</dbReference>
<dbReference type="InterPro" id="IPR000639">
    <property type="entry name" value="Epox_hydrolase-like"/>
</dbReference>
<name>A0ABT9SG66_9BURK</name>
<dbReference type="Pfam" id="PF12697">
    <property type="entry name" value="Abhydrolase_6"/>
    <property type="match status" value="1"/>
</dbReference>
<evidence type="ECO:0000313" key="4">
    <source>
        <dbReference type="Proteomes" id="UP001226867"/>
    </source>
</evidence>
<comment type="caution">
    <text evidence="3">The sequence shown here is derived from an EMBL/GenBank/DDBJ whole genome shotgun (WGS) entry which is preliminary data.</text>
</comment>
<dbReference type="PANTHER" id="PTHR43798">
    <property type="entry name" value="MONOACYLGLYCEROL LIPASE"/>
    <property type="match status" value="1"/>
</dbReference>
<gene>
    <name evidence="3" type="ORF">J2W36_004639</name>
</gene>
<evidence type="ECO:0000256" key="1">
    <source>
        <dbReference type="ARBA" id="ARBA00022801"/>
    </source>
</evidence>
<keyword evidence="1" id="KW-0378">Hydrolase</keyword>
<dbReference type="RefSeq" id="WP_307692114.1">
    <property type="nucleotide sequence ID" value="NZ_JAUSRO010000018.1"/>
</dbReference>
<dbReference type="PANTHER" id="PTHR43798:SF31">
    <property type="entry name" value="AB HYDROLASE SUPERFAMILY PROTEIN YCLE"/>
    <property type="match status" value="1"/>
</dbReference>
<dbReference type="InterPro" id="IPR050266">
    <property type="entry name" value="AB_hydrolase_sf"/>
</dbReference>
<dbReference type="Gene3D" id="3.40.50.1820">
    <property type="entry name" value="alpha/beta hydrolase"/>
    <property type="match status" value="1"/>
</dbReference>
<organism evidence="3 4">
    <name type="scientific">Variovorax ginsengisoli</name>
    <dbReference type="NCBI Taxonomy" id="363844"/>
    <lineage>
        <taxon>Bacteria</taxon>
        <taxon>Pseudomonadati</taxon>
        <taxon>Pseudomonadota</taxon>
        <taxon>Betaproteobacteria</taxon>
        <taxon>Burkholderiales</taxon>
        <taxon>Comamonadaceae</taxon>
        <taxon>Variovorax</taxon>
    </lineage>
</organism>
<dbReference type="Proteomes" id="UP001226867">
    <property type="component" value="Unassembled WGS sequence"/>
</dbReference>
<proteinExistence type="predicted"/>
<keyword evidence="4" id="KW-1185">Reference proteome</keyword>
<dbReference type="PRINTS" id="PR00111">
    <property type="entry name" value="ABHYDROLASE"/>
</dbReference>
<dbReference type="InterPro" id="IPR000073">
    <property type="entry name" value="AB_hydrolase_1"/>
</dbReference>
<feature type="domain" description="AB hydrolase-1" evidence="2">
    <location>
        <begin position="29"/>
        <end position="262"/>
    </location>
</feature>
<reference evidence="3 4" key="1">
    <citation type="submission" date="2023-07" db="EMBL/GenBank/DDBJ databases">
        <title>Sorghum-associated microbial communities from plants grown in Nebraska, USA.</title>
        <authorList>
            <person name="Schachtman D."/>
        </authorList>
    </citation>
    <scope>NUCLEOTIDE SEQUENCE [LARGE SCALE GENOMIC DNA]</scope>
    <source>
        <strain evidence="3 4">DS1607</strain>
    </source>
</reference>
<dbReference type="InterPro" id="IPR029058">
    <property type="entry name" value="AB_hydrolase_fold"/>
</dbReference>
<dbReference type="SUPFAM" id="SSF53474">
    <property type="entry name" value="alpha/beta-Hydrolases"/>
    <property type="match status" value="1"/>
</dbReference>
<evidence type="ECO:0000313" key="3">
    <source>
        <dbReference type="EMBL" id="MDP9902362.1"/>
    </source>
</evidence>
<accession>A0ABT9SG66</accession>